<evidence type="ECO:0000259" key="3">
    <source>
        <dbReference type="PROSITE" id="PS50908"/>
    </source>
</evidence>
<keyword evidence="1" id="KW-0175">Coiled coil</keyword>
<organism evidence="4 5">
    <name type="scientific">Purpureocillium takamizusanense</name>
    <dbReference type="NCBI Taxonomy" id="2060973"/>
    <lineage>
        <taxon>Eukaryota</taxon>
        <taxon>Fungi</taxon>
        <taxon>Dikarya</taxon>
        <taxon>Ascomycota</taxon>
        <taxon>Pezizomycotina</taxon>
        <taxon>Sordariomycetes</taxon>
        <taxon>Hypocreomycetidae</taxon>
        <taxon>Hypocreales</taxon>
        <taxon>Ophiocordycipitaceae</taxon>
        <taxon>Purpureocillium</taxon>
    </lineage>
</organism>
<dbReference type="InterPro" id="IPR016135">
    <property type="entry name" value="UBQ-conjugating_enzyme/RWD"/>
</dbReference>
<dbReference type="SUPFAM" id="SSF54495">
    <property type="entry name" value="UBC-like"/>
    <property type="match status" value="1"/>
</dbReference>
<dbReference type="SMART" id="SM00591">
    <property type="entry name" value="RWD"/>
    <property type="match status" value="1"/>
</dbReference>
<feature type="compositionally biased region" description="Acidic residues" evidence="2">
    <location>
        <begin position="214"/>
        <end position="223"/>
    </location>
</feature>
<dbReference type="EMBL" id="CP086354">
    <property type="protein sequence ID" value="UNI14979.1"/>
    <property type="molecule type" value="Genomic_DNA"/>
</dbReference>
<dbReference type="InterPro" id="IPR040213">
    <property type="entry name" value="GIR2-like"/>
</dbReference>
<evidence type="ECO:0000256" key="2">
    <source>
        <dbReference type="SAM" id="MobiDB-lite"/>
    </source>
</evidence>
<dbReference type="Gene3D" id="3.10.110.10">
    <property type="entry name" value="Ubiquitin Conjugating Enzyme"/>
    <property type="match status" value="1"/>
</dbReference>
<dbReference type="FunFam" id="3.10.110.10:FF:000075">
    <property type="entry name" value="RWD domain-containing protein (Gir2)"/>
    <property type="match status" value="1"/>
</dbReference>
<gene>
    <name evidence="4" type="primary">GIR2</name>
    <name evidence="4" type="ORF">JDV02_001554</name>
</gene>
<evidence type="ECO:0000313" key="5">
    <source>
        <dbReference type="Proteomes" id="UP000829364"/>
    </source>
</evidence>
<feature type="coiled-coil region" evidence="1">
    <location>
        <begin position="114"/>
        <end position="141"/>
    </location>
</feature>
<dbReference type="InterPro" id="IPR006575">
    <property type="entry name" value="RWD_dom"/>
</dbReference>
<reference evidence="4" key="1">
    <citation type="submission" date="2021-11" db="EMBL/GenBank/DDBJ databases">
        <title>Purpureocillium_takamizusanense_genome.</title>
        <authorList>
            <person name="Nguyen N.-H."/>
        </authorList>
    </citation>
    <scope>NUCLEOTIDE SEQUENCE</scope>
    <source>
        <strain evidence="4">PT3</strain>
    </source>
</reference>
<dbReference type="Proteomes" id="UP000829364">
    <property type="component" value="Chromosome 1"/>
</dbReference>
<dbReference type="RefSeq" id="XP_047838460.1">
    <property type="nucleotide sequence ID" value="XM_047982494.1"/>
</dbReference>
<accession>A0A9Q8Q701</accession>
<dbReference type="GeneID" id="72063517"/>
<dbReference type="PROSITE" id="PS50908">
    <property type="entry name" value="RWD"/>
    <property type="match status" value="1"/>
</dbReference>
<protein>
    <submittedName>
        <fullName evidence="4">Protein gir2</fullName>
    </submittedName>
</protein>
<evidence type="ECO:0000256" key="1">
    <source>
        <dbReference type="SAM" id="Coils"/>
    </source>
</evidence>
<proteinExistence type="predicted"/>
<dbReference type="AlphaFoldDB" id="A0A9Q8Q701"/>
<feature type="compositionally biased region" description="Basic and acidic residues" evidence="2">
    <location>
        <begin position="229"/>
        <end position="238"/>
    </location>
</feature>
<dbReference type="PANTHER" id="PTHR12292">
    <property type="entry name" value="RWD DOMAIN-CONTAINING PROTEIN"/>
    <property type="match status" value="1"/>
</dbReference>
<dbReference type="OrthoDB" id="277175at2759"/>
<dbReference type="Pfam" id="PF16543">
    <property type="entry name" value="DFRP_C"/>
    <property type="match status" value="1"/>
</dbReference>
<dbReference type="KEGG" id="ptkz:JDV02_001554"/>
<dbReference type="Gene3D" id="6.20.400.10">
    <property type="match status" value="1"/>
</dbReference>
<feature type="domain" description="RWD" evidence="3">
    <location>
        <begin position="8"/>
        <end position="124"/>
    </location>
</feature>
<dbReference type="InterPro" id="IPR032378">
    <property type="entry name" value="ZC3H15/TMA46_C"/>
</dbReference>
<name>A0A9Q8Q701_9HYPO</name>
<keyword evidence="5" id="KW-1185">Reference proteome</keyword>
<evidence type="ECO:0000313" key="4">
    <source>
        <dbReference type="EMBL" id="UNI14979.1"/>
    </source>
</evidence>
<dbReference type="Pfam" id="PF05773">
    <property type="entry name" value="RWD"/>
    <property type="match status" value="1"/>
</dbReference>
<sequence>MGREDQVEEREVLESIFPDEITDISETEYRISVTLDPPDGVPGQEEEDEPPQFFLQVRYPADYPDSAPHLDMIAPPNAAPHPDFSVADDREQLLAGLGDTIQENLGMAMVFTLVSALKEAAEQLIQDRRDAAAKVKEEELLAAEREENKKFHGTPVTPETFLKWREDFLREMAEKEQREEEERLAELKRARVKEPVKLTGRQLWERGLAGKVDEEADEEEDDGGMPTEGMDKLQVEAA</sequence>
<feature type="region of interest" description="Disordered" evidence="2">
    <location>
        <begin position="207"/>
        <end position="238"/>
    </location>
</feature>